<feature type="domain" description="Factor of DNA methylation 1-5/IDN2" evidence="1">
    <location>
        <begin position="1"/>
        <end position="117"/>
    </location>
</feature>
<dbReference type="InterPro" id="IPR005379">
    <property type="entry name" value="FDM1-5/IDN2_XH"/>
</dbReference>
<dbReference type="Proteomes" id="UP001314170">
    <property type="component" value="Unassembled WGS sequence"/>
</dbReference>
<organism evidence="2 3">
    <name type="scientific">Dovyalis caffra</name>
    <dbReference type="NCBI Taxonomy" id="77055"/>
    <lineage>
        <taxon>Eukaryota</taxon>
        <taxon>Viridiplantae</taxon>
        <taxon>Streptophyta</taxon>
        <taxon>Embryophyta</taxon>
        <taxon>Tracheophyta</taxon>
        <taxon>Spermatophyta</taxon>
        <taxon>Magnoliopsida</taxon>
        <taxon>eudicotyledons</taxon>
        <taxon>Gunneridae</taxon>
        <taxon>Pentapetalae</taxon>
        <taxon>rosids</taxon>
        <taxon>fabids</taxon>
        <taxon>Malpighiales</taxon>
        <taxon>Salicaceae</taxon>
        <taxon>Flacourtieae</taxon>
        <taxon>Dovyalis</taxon>
    </lineage>
</organism>
<proteinExistence type="predicted"/>
<dbReference type="GO" id="GO:0080188">
    <property type="term" value="P:gene silencing by siRNA-directed DNA methylation"/>
    <property type="evidence" value="ECO:0007669"/>
    <property type="project" value="InterPro"/>
</dbReference>
<reference evidence="2 3" key="1">
    <citation type="submission" date="2024-01" db="EMBL/GenBank/DDBJ databases">
        <authorList>
            <person name="Waweru B."/>
        </authorList>
    </citation>
    <scope>NUCLEOTIDE SEQUENCE [LARGE SCALE GENOMIC DNA]</scope>
</reference>
<protein>
    <recommendedName>
        <fullName evidence="1">Factor of DNA methylation 1-5/IDN2 domain-containing protein</fullName>
    </recommendedName>
</protein>
<accession>A0AAV1RD84</accession>
<gene>
    <name evidence="2" type="ORF">DCAF_LOCUS8515</name>
</gene>
<dbReference type="PANTHER" id="PTHR21596:SF23">
    <property type="entry name" value="FACTOR OF DNA METHYLATION 4"/>
    <property type="match status" value="1"/>
</dbReference>
<evidence type="ECO:0000313" key="3">
    <source>
        <dbReference type="Proteomes" id="UP001314170"/>
    </source>
</evidence>
<dbReference type="Pfam" id="PF03469">
    <property type="entry name" value="XH"/>
    <property type="match status" value="1"/>
</dbReference>
<dbReference type="InterPro" id="IPR045177">
    <property type="entry name" value="FDM1-5/IDN2"/>
</dbReference>
<name>A0AAV1RD84_9ROSI</name>
<dbReference type="AlphaFoldDB" id="A0AAV1RD84"/>
<dbReference type="PANTHER" id="PTHR21596">
    <property type="entry name" value="RIBONUCLEASE P SUBUNIT P38"/>
    <property type="match status" value="1"/>
</dbReference>
<comment type="caution">
    <text evidence="2">The sequence shown here is derived from an EMBL/GenBank/DDBJ whole genome shotgun (WGS) entry which is preliminary data.</text>
</comment>
<evidence type="ECO:0000259" key="1">
    <source>
        <dbReference type="Pfam" id="PF03469"/>
    </source>
</evidence>
<evidence type="ECO:0000313" key="2">
    <source>
        <dbReference type="EMBL" id="CAK7331526.1"/>
    </source>
</evidence>
<sequence length="268" mass="30390">MGDLDSKPFHEATKGEFSGREAAQKALELCSLWEDQLRDRSWHPFQVIADKEGKSEEIINEDDENLRSLKSEHADEVFNAVETALKEMNGYNPSGRYIIPELWNFKEDRKAILSEGQKWQALDSSIVTISFCTRQTRLQSLAFLESNLGAYTTTTQTHNNISISLIPGPTLTTIFKFDQIPLNFKPTIPLQILKLHNSMDMRHEGEELRITTLLIENIEKLNEVKENVFEAFDVHVHVVSHVPHVCGVKGNGARVVMDVAKVKASFNN</sequence>
<dbReference type="EMBL" id="CAWUPB010000913">
    <property type="protein sequence ID" value="CAK7331526.1"/>
    <property type="molecule type" value="Genomic_DNA"/>
</dbReference>
<keyword evidence="3" id="KW-1185">Reference proteome</keyword>